<organism evidence="2 3">
    <name type="scientific">Photobacterium carnosum</name>
    <dbReference type="NCBI Taxonomy" id="2023717"/>
    <lineage>
        <taxon>Bacteria</taxon>
        <taxon>Pseudomonadati</taxon>
        <taxon>Pseudomonadota</taxon>
        <taxon>Gammaproteobacteria</taxon>
        <taxon>Vibrionales</taxon>
        <taxon>Vibrionaceae</taxon>
        <taxon>Photobacterium</taxon>
    </lineage>
</organism>
<feature type="transmembrane region" description="Helical" evidence="1">
    <location>
        <begin position="72"/>
        <end position="95"/>
    </location>
</feature>
<dbReference type="RefSeq" id="WP_101770458.1">
    <property type="nucleotide sequence ID" value="NZ_BPPU01000009.1"/>
</dbReference>
<keyword evidence="3" id="KW-1185">Reference proteome</keyword>
<protein>
    <recommendedName>
        <fullName evidence="4">Polysaccharide biosynthesis protein C-terminal domain-containing protein</fullName>
    </recommendedName>
</protein>
<dbReference type="AlphaFoldDB" id="A0A2N4ULT9"/>
<feature type="transmembrane region" description="Helical" evidence="1">
    <location>
        <begin position="101"/>
        <end position="121"/>
    </location>
</feature>
<keyword evidence="1" id="KW-1133">Transmembrane helix</keyword>
<reference evidence="2 3" key="1">
    <citation type="journal article" date="2018" name="Syst. Appl. Microbiol.">
        <title>Photobacterium carnosum sp. nov., isolated from spoiled modified atmosphere packaged poultry meat.</title>
        <authorList>
            <person name="Hilgarth M."/>
            <person name="Fuertes S."/>
            <person name="Ehrmann M."/>
            <person name="Vogel R.F."/>
        </authorList>
    </citation>
    <scope>NUCLEOTIDE SEQUENCE [LARGE SCALE GENOMIC DNA]</scope>
    <source>
        <strain evidence="2 3">TMW 2.2021</strain>
    </source>
</reference>
<dbReference type="Proteomes" id="UP000234420">
    <property type="component" value="Unassembled WGS sequence"/>
</dbReference>
<gene>
    <name evidence="2" type="ORF">CIK00_20850</name>
</gene>
<dbReference type="EMBL" id="NPIB01000052">
    <property type="protein sequence ID" value="PLC55981.1"/>
    <property type="molecule type" value="Genomic_DNA"/>
</dbReference>
<name>A0A2N4ULT9_9GAMM</name>
<evidence type="ECO:0000256" key="1">
    <source>
        <dbReference type="SAM" id="Phobius"/>
    </source>
</evidence>
<feature type="transmembrane region" description="Helical" evidence="1">
    <location>
        <begin position="12"/>
        <end position="31"/>
    </location>
</feature>
<accession>A0A2N4ULT9</accession>
<feature type="transmembrane region" description="Helical" evidence="1">
    <location>
        <begin position="43"/>
        <end position="60"/>
    </location>
</feature>
<evidence type="ECO:0000313" key="3">
    <source>
        <dbReference type="Proteomes" id="UP000234420"/>
    </source>
</evidence>
<evidence type="ECO:0000313" key="2">
    <source>
        <dbReference type="EMBL" id="PLC55981.1"/>
    </source>
</evidence>
<sequence>MISSDEIKIVSIPYLFIAIPFIVMIAIRILTDDWYNVLVTSDWSIASAMIYSTCMFNILNSTRGLNVNGVTLNWFIVKSLVGISLNIAIYCVIIMKPNIVAGIAQVILFALASRTHFKYGLAAYRLDKKEKQQ</sequence>
<evidence type="ECO:0008006" key="4">
    <source>
        <dbReference type="Google" id="ProtNLM"/>
    </source>
</evidence>
<proteinExistence type="predicted"/>
<comment type="caution">
    <text evidence="2">The sequence shown here is derived from an EMBL/GenBank/DDBJ whole genome shotgun (WGS) entry which is preliminary data.</text>
</comment>
<keyword evidence="1" id="KW-0812">Transmembrane</keyword>
<keyword evidence="1" id="KW-0472">Membrane</keyword>